<feature type="domain" description="Mce/MlaD" evidence="2">
    <location>
        <begin position="50"/>
        <end position="124"/>
    </location>
</feature>
<dbReference type="AlphaFoldDB" id="A0A7D6VD36"/>
<dbReference type="KEGG" id="nhu:H0264_30330"/>
<organism evidence="3 4">
    <name type="scientific">Nocardia huaxiensis</name>
    <dbReference type="NCBI Taxonomy" id="2755382"/>
    <lineage>
        <taxon>Bacteria</taxon>
        <taxon>Bacillati</taxon>
        <taxon>Actinomycetota</taxon>
        <taxon>Actinomycetes</taxon>
        <taxon>Mycobacteriales</taxon>
        <taxon>Nocardiaceae</taxon>
        <taxon>Nocardia</taxon>
    </lineage>
</organism>
<dbReference type="EMBL" id="CP059399">
    <property type="protein sequence ID" value="QLY29515.1"/>
    <property type="molecule type" value="Genomic_DNA"/>
</dbReference>
<keyword evidence="1" id="KW-1133">Transmembrane helix</keyword>
<protein>
    <submittedName>
        <fullName evidence="3">MCE family protein</fullName>
    </submittedName>
</protein>
<dbReference type="InterPro" id="IPR003399">
    <property type="entry name" value="Mce/MlaD"/>
</dbReference>
<dbReference type="Pfam" id="PF02470">
    <property type="entry name" value="MlaD"/>
    <property type="match status" value="1"/>
</dbReference>
<name>A0A7D6VD36_9NOCA</name>
<dbReference type="RefSeq" id="WP_181580719.1">
    <property type="nucleotide sequence ID" value="NZ_CP059399.1"/>
</dbReference>
<reference evidence="3 4" key="1">
    <citation type="submission" date="2020-07" db="EMBL/GenBank/DDBJ databases">
        <authorList>
            <person name="Zhuang K."/>
            <person name="Ran Y."/>
        </authorList>
    </citation>
    <scope>NUCLEOTIDE SEQUENCE [LARGE SCALE GENOMIC DNA]</scope>
    <source>
        <strain evidence="3 4">WCH-YHL-001</strain>
    </source>
</reference>
<evidence type="ECO:0000259" key="2">
    <source>
        <dbReference type="Pfam" id="PF02470"/>
    </source>
</evidence>
<gene>
    <name evidence="3" type="ORF">H0264_30330</name>
</gene>
<proteinExistence type="predicted"/>
<dbReference type="Proteomes" id="UP000515512">
    <property type="component" value="Chromosome"/>
</dbReference>
<keyword evidence="4" id="KW-1185">Reference proteome</keyword>
<feature type="transmembrane region" description="Helical" evidence="1">
    <location>
        <begin position="20"/>
        <end position="41"/>
    </location>
</feature>
<keyword evidence="1" id="KW-0812">Transmembrane</keyword>
<evidence type="ECO:0000313" key="4">
    <source>
        <dbReference type="Proteomes" id="UP000515512"/>
    </source>
</evidence>
<accession>A0A7D6VD36</accession>
<evidence type="ECO:0000256" key="1">
    <source>
        <dbReference type="SAM" id="Phobius"/>
    </source>
</evidence>
<keyword evidence="1" id="KW-0472">Membrane</keyword>
<sequence length="381" mass="39817">MGIARFQAINGRGPKPWQLLLTGLVGGAVLLVVSMLFATYVKGGFSPKFTINIEAEQVGEGVVEGADVKMDGLRIGSISRIETQGAEKQLLQIKVEPEAAKFLADNMQARFISSNTLGITAVELFYLGPRGNRLSDGATVTLPKDAKTVTVTSVIRMVGDQLAKIDTGPAARIGAVLSFEGSAEGIGKMIGTAIDIGRMKVGDDILVGLDPRPGIQEGARLSEDAKSFARSALEVFRAQSARIAFLTERHDDLEAIVTLIGQVIGDALGIVPQPGFTQFIDAVLSILHPISGAAGGLTSFYTRLPQLLGQVDKAFVTNPDGTVSLQVQLLLAGLPYLAGDPKVVAAGAQTAPPGTPLLSNLPQIPGLTIPSGLFGTQGGQR</sequence>
<evidence type="ECO:0000313" key="3">
    <source>
        <dbReference type="EMBL" id="QLY29515.1"/>
    </source>
</evidence>